<proteinExistence type="predicted"/>
<gene>
    <name evidence="1" type="primary">KNAG0G00360</name>
    <name evidence="1" type="ordered locus">KNAG_0G00360</name>
</gene>
<dbReference type="Proteomes" id="UP000006310">
    <property type="component" value="Chromosome 7"/>
</dbReference>
<name>J7RNG8_HUIN7</name>
<evidence type="ECO:0000313" key="2">
    <source>
        <dbReference type="Proteomes" id="UP000006310"/>
    </source>
</evidence>
<protein>
    <recommendedName>
        <fullName evidence="3">Glucose-signaling factor 2</fullName>
    </recommendedName>
</protein>
<dbReference type="eggNOG" id="ENOG502QT03">
    <property type="taxonomic scope" value="Eukaryota"/>
</dbReference>
<organism evidence="1 2">
    <name type="scientific">Huiozyma naganishii (strain ATCC MYA-139 / BCRC 22969 / CBS 8797 / KCTC 17520 / NBRC 10181 / NCYC 3082 / Yp74L-3)</name>
    <name type="common">Yeast</name>
    <name type="synonym">Kazachstania naganishii</name>
    <dbReference type="NCBI Taxonomy" id="1071383"/>
    <lineage>
        <taxon>Eukaryota</taxon>
        <taxon>Fungi</taxon>
        <taxon>Dikarya</taxon>
        <taxon>Ascomycota</taxon>
        <taxon>Saccharomycotina</taxon>
        <taxon>Saccharomycetes</taxon>
        <taxon>Saccharomycetales</taxon>
        <taxon>Saccharomycetaceae</taxon>
        <taxon>Huiozyma</taxon>
    </lineage>
</organism>
<dbReference type="Pfam" id="PF11055">
    <property type="entry name" value="Gsf2"/>
    <property type="match status" value="1"/>
</dbReference>
<dbReference type="GeneID" id="34526817"/>
<accession>J7RNG8</accession>
<dbReference type="AlphaFoldDB" id="J7RNG8"/>
<reference evidence="1 2" key="1">
    <citation type="journal article" date="2011" name="Proc. Natl. Acad. Sci. U.S.A.">
        <title>Evolutionary erosion of yeast sex chromosomes by mating-type switching accidents.</title>
        <authorList>
            <person name="Gordon J.L."/>
            <person name="Armisen D."/>
            <person name="Proux-Wera E."/>
            <person name="Oheigeartaigh S.S."/>
            <person name="Byrne K.P."/>
            <person name="Wolfe K.H."/>
        </authorList>
    </citation>
    <scope>NUCLEOTIDE SEQUENCE [LARGE SCALE GENOMIC DNA]</scope>
    <source>
        <strain evidence="2">ATCC MYA-139 / BCRC 22969 / CBS 8797 / CCRC 22969 / KCTC 17520 / NBRC 10181 / NCYC 3082</strain>
    </source>
</reference>
<reference evidence="2" key="2">
    <citation type="submission" date="2012-08" db="EMBL/GenBank/DDBJ databases">
        <title>Genome sequence of Kazachstania naganishii.</title>
        <authorList>
            <person name="Gordon J.L."/>
            <person name="Armisen D."/>
            <person name="Proux-Wera E."/>
            <person name="OhEigeartaigh S.S."/>
            <person name="Byrne K.P."/>
            <person name="Wolfe K.H."/>
        </authorList>
    </citation>
    <scope>NUCLEOTIDE SEQUENCE [LARGE SCALE GENOMIC DNA]</scope>
    <source>
        <strain evidence="2">ATCC MYA-139 / BCRC 22969 / CBS 8797 / CCRC 22969 / KCTC 17520 / NBRC 10181 / NCYC 3082</strain>
    </source>
</reference>
<dbReference type="OrthoDB" id="4076669at2759"/>
<dbReference type="OMA" id="IMLAWLY"/>
<dbReference type="EMBL" id="HE978320">
    <property type="protein sequence ID" value="CCK71093.1"/>
    <property type="molecule type" value="Genomic_DNA"/>
</dbReference>
<dbReference type="KEGG" id="kng:KNAG_0G00360"/>
<dbReference type="InterPro" id="IPR022757">
    <property type="entry name" value="Gsf2"/>
</dbReference>
<evidence type="ECO:0000313" key="1">
    <source>
        <dbReference type="EMBL" id="CCK71093.1"/>
    </source>
</evidence>
<sequence>MEVYVRLNNDIDRDYAFQVSREDTARSKVSKLFAERPEPGLKIVLADVMVLRPTLFHKKQPVGYSKSMHPGYLTEGGCLIFDYDAGEAKYLEKLDEDKPLFDQLWPGQLIVPEWEYSRKNIIMFAAILLFWLYTDLPDCISPTPGICLTNQLSRLLLPVLENYLDNQKMASKLREEIQVGYSSVPAQWGFFTLHVLKLLLIVLFFKFGMANPLTFNPVKMWQLRNNDLSRKSNDVKATLKSIGWIGSKRAIFDDYQSNYYNYILKKYGGIVPTFRAGMIKIAANPGIPLQAGEGFQTPLDERFTGSTFKEMEDKGKFILSEEYFIELENILKEKLDEANGDIGLMNEEIKKFRRYGLYEPSDKIRNMVKKRRAVYEEQQALIKEKEKETLAAKKAK</sequence>
<dbReference type="STRING" id="1071383.J7RNG8"/>
<dbReference type="RefSeq" id="XP_022465339.1">
    <property type="nucleotide sequence ID" value="XM_022608888.1"/>
</dbReference>
<keyword evidence="2" id="KW-1185">Reference proteome</keyword>
<evidence type="ECO:0008006" key="3">
    <source>
        <dbReference type="Google" id="ProtNLM"/>
    </source>
</evidence>
<dbReference type="HOGENOM" id="CLU_719597_0_0_1"/>